<name>A0A0D2X3C0_CAPO3</name>
<evidence type="ECO:0000256" key="1">
    <source>
        <dbReference type="PROSITE-ProRule" id="PRU00325"/>
    </source>
</evidence>
<accession>A0A0D2X3C0</accession>
<proteinExistence type="predicted"/>
<dbReference type="InterPro" id="IPR007527">
    <property type="entry name" value="Znf_SWIM"/>
</dbReference>
<dbReference type="GO" id="GO:0008270">
    <property type="term" value="F:zinc ion binding"/>
    <property type="evidence" value="ECO:0007669"/>
    <property type="project" value="UniProtKB-KW"/>
</dbReference>
<dbReference type="InParanoid" id="A0A0D2X3C0"/>
<evidence type="ECO:0000313" key="3">
    <source>
        <dbReference type="EMBL" id="KJE94044.1"/>
    </source>
</evidence>
<dbReference type="OrthoDB" id="337581at2759"/>
<gene>
    <name evidence="3" type="ORF">CAOG_008816</name>
</gene>
<organism evidence="3 4">
    <name type="scientific">Capsaspora owczarzaki (strain ATCC 30864)</name>
    <dbReference type="NCBI Taxonomy" id="595528"/>
    <lineage>
        <taxon>Eukaryota</taxon>
        <taxon>Filasterea</taxon>
        <taxon>Capsaspora</taxon>
    </lineage>
</organism>
<dbReference type="eggNOG" id="ENOG502T3Y2">
    <property type="taxonomic scope" value="Eukaryota"/>
</dbReference>
<protein>
    <recommendedName>
        <fullName evidence="2">SWIM-type domain-containing protein</fullName>
    </recommendedName>
</protein>
<dbReference type="PROSITE" id="PS50966">
    <property type="entry name" value="ZF_SWIM"/>
    <property type="match status" value="1"/>
</dbReference>
<dbReference type="PhylomeDB" id="A0A0D2X3C0"/>
<dbReference type="GO" id="GO:0097196">
    <property type="term" value="C:Shu complex"/>
    <property type="evidence" value="ECO:0007669"/>
    <property type="project" value="TreeGrafter"/>
</dbReference>
<keyword evidence="1" id="KW-0862">Zinc</keyword>
<feature type="domain" description="SWIM-type" evidence="2">
    <location>
        <begin position="68"/>
        <end position="115"/>
    </location>
</feature>
<dbReference type="Proteomes" id="UP000008743">
    <property type="component" value="Unassembled WGS sequence"/>
</dbReference>
<sequence>MEDSLTPVSLEAVAHQLLSAVAATRTLSDDLLVSLSLIFKHGLLQQALDIVDRKCITRMKCPANRVFYQVAGSAGRFYICLPDSNYCSCMSYVFSVLKSESSYCKHVLAVKLADALAQCLEQDIDDTQYLTMLCASELNETGQPLGQQAAGPSSVRA</sequence>
<evidence type="ECO:0000313" key="4">
    <source>
        <dbReference type="Proteomes" id="UP000008743"/>
    </source>
</evidence>
<evidence type="ECO:0000259" key="2">
    <source>
        <dbReference type="PROSITE" id="PS50966"/>
    </source>
</evidence>
<keyword evidence="1" id="KW-0479">Metal-binding</keyword>
<dbReference type="PANTHER" id="PTHR28498:SF1">
    <property type="entry name" value="ZINC FINGER SWIM DOMAIN-CONTAINING PROTEIN 7"/>
    <property type="match status" value="1"/>
</dbReference>
<reference evidence="4" key="1">
    <citation type="submission" date="2011-02" db="EMBL/GenBank/DDBJ databases">
        <title>The Genome Sequence of Capsaspora owczarzaki ATCC 30864.</title>
        <authorList>
            <person name="Russ C."/>
            <person name="Cuomo C."/>
            <person name="Burger G."/>
            <person name="Gray M.W."/>
            <person name="Holland P.W.H."/>
            <person name="King N."/>
            <person name="Lang F.B.F."/>
            <person name="Roger A.J."/>
            <person name="Ruiz-Trillo I."/>
            <person name="Young S.K."/>
            <person name="Zeng Q."/>
            <person name="Gargeya S."/>
            <person name="Alvarado L."/>
            <person name="Berlin A."/>
            <person name="Chapman S.B."/>
            <person name="Chen Z."/>
            <person name="Freedman E."/>
            <person name="Gellesch M."/>
            <person name="Goldberg J."/>
            <person name="Griggs A."/>
            <person name="Gujja S."/>
            <person name="Heilman E."/>
            <person name="Heiman D."/>
            <person name="Howarth C."/>
            <person name="Mehta T."/>
            <person name="Neiman D."/>
            <person name="Pearson M."/>
            <person name="Roberts A."/>
            <person name="Saif S."/>
            <person name="Shea T."/>
            <person name="Shenoy N."/>
            <person name="Sisk P."/>
            <person name="Stolte C."/>
            <person name="Sykes S."/>
            <person name="White J."/>
            <person name="Yandava C."/>
            <person name="Haas B."/>
            <person name="Nusbaum C."/>
            <person name="Birren B."/>
        </authorList>
    </citation>
    <scope>NUCLEOTIDE SEQUENCE</scope>
    <source>
        <strain evidence="4">ATCC 30864</strain>
    </source>
</reference>
<dbReference type="EMBL" id="KE346366">
    <property type="protein sequence ID" value="KJE94044.1"/>
    <property type="molecule type" value="Genomic_DNA"/>
</dbReference>
<dbReference type="RefSeq" id="XP_011270456.1">
    <property type="nucleotide sequence ID" value="XM_011272154.1"/>
</dbReference>
<keyword evidence="4" id="KW-1185">Reference proteome</keyword>
<dbReference type="PANTHER" id="PTHR28498">
    <property type="entry name" value="ZINC FINGER SWIM DOMAIN-CONTAINING PROTEIN 7"/>
    <property type="match status" value="1"/>
</dbReference>
<dbReference type="GO" id="GO:0000724">
    <property type="term" value="P:double-strand break repair via homologous recombination"/>
    <property type="evidence" value="ECO:0007669"/>
    <property type="project" value="TreeGrafter"/>
</dbReference>
<dbReference type="AlphaFoldDB" id="A0A0D2X3C0"/>
<keyword evidence="1" id="KW-0863">Zinc-finger</keyword>